<reference evidence="1 2" key="1">
    <citation type="journal article" date="2021" name="Hortic Res">
        <title>High-quality reference genome and annotation aids understanding of berry development for evergreen blueberry (Vaccinium darrowii).</title>
        <authorList>
            <person name="Yu J."/>
            <person name="Hulse-Kemp A.M."/>
            <person name="Babiker E."/>
            <person name="Staton M."/>
        </authorList>
    </citation>
    <scope>NUCLEOTIDE SEQUENCE [LARGE SCALE GENOMIC DNA]</scope>
    <source>
        <strain evidence="2">cv. NJ 8807/NJ 8810</strain>
        <tissue evidence="1">Young leaf</tissue>
    </source>
</reference>
<gene>
    <name evidence="1" type="ORF">Vadar_011255</name>
</gene>
<dbReference type="EMBL" id="CM037161">
    <property type="protein sequence ID" value="KAH7854195.1"/>
    <property type="molecule type" value="Genomic_DNA"/>
</dbReference>
<evidence type="ECO:0000313" key="2">
    <source>
        <dbReference type="Proteomes" id="UP000828048"/>
    </source>
</evidence>
<keyword evidence="2" id="KW-1185">Reference proteome</keyword>
<name>A0ACB7YL09_9ERIC</name>
<organism evidence="1 2">
    <name type="scientific">Vaccinium darrowii</name>
    <dbReference type="NCBI Taxonomy" id="229202"/>
    <lineage>
        <taxon>Eukaryota</taxon>
        <taxon>Viridiplantae</taxon>
        <taxon>Streptophyta</taxon>
        <taxon>Embryophyta</taxon>
        <taxon>Tracheophyta</taxon>
        <taxon>Spermatophyta</taxon>
        <taxon>Magnoliopsida</taxon>
        <taxon>eudicotyledons</taxon>
        <taxon>Gunneridae</taxon>
        <taxon>Pentapetalae</taxon>
        <taxon>asterids</taxon>
        <taxon>Ericales</taxon>
        <taxon>Ericaceae</taxon>
        <taxon>Vaccinioideae</taxon>
        <taxon>Vaccinieae</taxon>
        <taxon>Vaccinium</taxon>
    </lineage>
</organism>
<evidence type="ECO:0000313" key="1">
    <source>
        <dbReference type="EMBL" id="KAH7854195.1"/>
    </source>
</evidence>
<protein>
    <submittedName>
        <fullName evidence="1">Uncharacterized protein</fullName>
    </submittedName>
</protein>
<sequence>MLWAWFIELMIEDLNIVNSHTFTIMSDKQKGLIEVVQTLLPNAPHRFCVRHLYNNFKGNFKGLTLKDILWKAARASTVPAFKNPMQEMHDLDKNAYNWLCERPPVNWSRSHFSTYPRCDILLNNLCESFNSSIFVARDKSIITMLENIRLILMETVVKKRDAMKKCTLPVCPKVYKRIEKLKTFASGWIPRWQGGDQFAVVGPSNGQYKVDITHRSCGYRKWDLSGISCTLAIAALNYLDHDIYDYVHDCYKIPTYLKTYSHLLNPINGRDIWPQTNNPSLLPPDVEKKIGRPKKARRREPNEPSDPYKTWEKRDQDGP</sequence>
<proteinExistence type="predicted"/>
<accession>A0ACB7YL09</accession>
<dbReference type="Proteomes" id="UP000828048">
    <property type="component" value="Chromosome 11"/>
</dbReference>
<comment type="caution">
    <text evidence="1">The sequence shown here is derived from an EMBL/GenBank/DDBJ whole genome shotgun (WGS) entry which is preliminary data.</text>
</comment>